<proteinExistence type="inferred from homology"/>
<dbReference type="HAMAP" id="MF_00214">
    <property type="entry name" value="AroD"/>
    <property type="match status" value="1"/>
</dbReference>
<dbReference type="RefSeq" id="WP_162458996.1">
    <property type="nucleotide sequence ID" value="NZ_AP021879.1"/>
</dbReference>
<dbReference type="GO" id="GO:0046279">
    <property type="term" value="P:3,4-dihydroxybenzoate biosynthetic process"/>
    <property type="evidence" value="ECO:0007669"/>
    <property type="project" value="UniProtKB-ARBA"/>
</dbReference>
<feature type="binding site" evidence="4">
    <location>
        <position position="87"/>
    </location>
    <ligand>
        <name>3-dehydroquinate</name>
        <dbReference type="ChEBI" id="CHEBI:32364"/>
    </ligand>
</feature>
<dbReference type="GO" id="GO:0008652">
    <property type="term" value="P:amino acid biosynthetic process"/>
    <property type="evidence" value="ECO:0007669"/>
    <property type="project" value="UniProtKB-KW"/>
</dbReference>
<comment type="caution">
    <text evidence="4">Lacks conserved residue(s) required for the propagation of feature annotation.</text>
</comment>
<dbReference type="InterPro" id="IPR013785">
    <property type="entry name" value="Aldolase_TIM"/>
</dbReference>
<evidence type="ECO:0000256" key="3">
    <source>
        <dbReference type="ARBA" id="ARBA00023270"/>
    </source>
</evidence>
<evidence type="ECO:0000256" key="4">
    <source>
        <dbReference type="HAMAP-Rule" id="MF_00214"/>
    </source>
</evidence>
<evidence type="ECO:0000313" key="6">
    <source>
        <dbReference type="Proteomes" id="UP000422108"/>
    </source>
</evidence>
<feature type="active site" description="Proton donor/acceptor" evidence="4">
    <location>
        <position position="148"/>
    </location>
</feature>
<dbReference type="Proteomes" id="UP000422108">
    <property type="component" value="Chromosome"/>
</dbReference>
<sequence length="256" mass="27444">MRLQSKTQVSVRNVVIGGPDPRICIPLVAVDKKELIDQAKVLRPLSPDIIEWRVDGYKGIGEIADCLAAIDALRSVIGDIPLIFTCRIEDEGGMQALSQKTRLALIEAAIRSGEIDIVDIELINDDAFIDAVRSAAGNYGVKLILSYHDFKKTPAEDIIVDKLKQAQTLGADIAKVAVMPTGYPDVLTLLQATLRARTEALTIPLVTISMARGGVITRMAGGLFGSDITFAIGQASSAPGQIAIGDLRQAMSFLYA</sequence>
<dbReference type="Gene3D" id="3.20.20.70">
    <property type="entry name" value="Aldolase class I"/>
    <property type="match status" value="1"/>
</dbReference>
<dbReference type="InterPro" id="IPR018508">
    <property type="entry name" value="3-dehydroquinate_DH_AS"/>
</dbReference>
<dbReference type="SUPFAM" id="SSF51569">
    <property type="entry name" value="Aldolase"/>
    <property type="match status" value="1"/>
</dbReference>
<feature type="binding site" evidence="4">
    <location>
        <position position="241"/>
    </location>
    <ligand>
        <name>3-dehydroquinate</name>
        <dbReference type="ChEBI" id="CHEBI:32364"/>
    </ligand>
</feature>
<dbReference type="AlphaFoldDB" id="A0A5K8AD73"/>
<dbReference type="PANTHER" id="PTHR43699:SF1">
    <property type="entry name" value="3-DEHYDROQUINATE DEHYDRATASE"/>
    <property type="match status" value="1"/>
</dbReference>
<keyword evidence="4" id="KW-0028">Amino-acid biosynthesis</keyword>
<dbReference type="EMBL" id="AP021879">
    <property type="protein sequence ID" value="BBO90517.1"/>
    <property type="molecule type" value="Genomic_DNA"/>
</dbReference>
<feature type="binding site" evidence="4">
    <location>
        <position position="218"/>
    </location>
    <ligand>
        <name>3-dehydroquinate</name>
        <dbReference type="ChEBI" id="CHEBI:32364"/>
    </ligand>
</feature>
<dbReference type="PANTHER" id="PTHR43699">
    <property type="entry name" value="3-DEHYDROQUINATE DEHYDRATASE"/>
    <property type="match status" value="1"/>
</dbReference>
<dbReference type="UniPathway" id="UPA00053">
    <property type="reaction ID" value="UER00086"/>
</dbReference>
<protein>
    <recommendedName>
        <fullName evidence="4">3-dehydroquinate dehydratase</fullName>
        <shortName evidence="4">3-dehydroquinase</shortName>
        <ecNumber evidence="4">4.2.1.10</ecNumber>
    </recommendedName>
    <alternativeName>
        <fullName evidence="4">Type I DHQase</fullName>
    </alternativeName>
    <alternativeName>
        <fullName evidence="4">Type I dehydroquinase</fullName>
        <shortName evidence="4">DHQ1</shortName>
    </alternativeName>
</protein>
<dbReference type="GO" id="GO:0009423">
    <property type="term" value="P:chorismate biosynthetic process"/>
    <property type="evidence" value="ECO:0007669"/>
    <property type="project" value="UniProtKB-UniRule"/>
</dbReference>
<dbReference type="PROSITE" id="PS01028">
    <property type="entry name" value="DEHYDROQUINASE_I"/>
    <property type="match status" value="1"/>
</dbReference>
<gene>
    <name evidence="4 5" type="primary">aroD</name>
    <name evidence="5" type="ORF">DSCOOX_36970</name>
</gene>
<comment type="similarity">
    <text evidence="4">Belongs to the type-I 3-dehydroquinase family.</text>
</comment>
<dbReference type="NCBIfam" id="TIGR01093">
    <property type="entry name" value="aroD"/>
    <property type="match status" value="1"/>
</dbReference>
<comment type="subunit">
    <text evidence="4">Homodimer.</text>
</comment>
<reference evidence="5 6" key="1">
    <citation type="submission" date="2019-11" db="EMBL/GenBank/DDBJ databases">
        <title>Comparative genomics of hydrocarbon-degrading Desulfosarcina strains.</title>
        <authorList>
            <person name="Watanabe M."/>
            <person name="Kojima H."/>
            <person name="Fukui M."/>
        </authorList>
    </citation>
    <scope>NUCLEOTIDE SEQUENCE [LARGE SCALE GENOMIC DNA]</scope>
    <source>
        <strain evidence="6">oXyS1</strain>
    </source>
</reference>
<dbReference type="CDD" id="cd00502">
    <property type="entry name" value="DHQase_I"/>
    <property type="match status" value="1"/>
</dbReference>
<name>A0A5K8AD73_9BACT</name>
<feature type="binding site" evidence="4">
    <location>
        <begin position="51"/>
        <end position="53"/>
    </location>
    <ligand>
        <name>3-dehydroquinate</name>
        <dbReference type="ChEBI" id="CHEBI:32364"/>
    </ligand>
</feature>
<comment type="catalytic activity">
    <reaction evidence="1 4">
        <text>3-dehydroquinate = 3-dehydroshikimate + H2O</text>
        <dbReference type="Rhea" id="RHEA:21096"/>
        <dbReference type="ChEBI" id="CHEBI:15377"/>
        <dbReference type="ChEBI" id="CHEBI:16630"/>
        <dbReference type="ChEBI" id="CHEBI:32364"/>
        <dbReference type="EC" id="4.2.1.10"/>
    </reaction>
</comment>
<dbReference type="InterPro" id="IPR050146">
    <property type="entry name" value="Type-I_3-dehydroquinase"/>
</dbReference>
<comment type="function">
    <text evidence="4">Involved in the third step of the chorismate pathway, which leads to the biosynthesis of aromatic amino acids. Catalyzes the cis-dehydration of 3-dehydroquinate (DHQ) and introduces the first double bond of the aromatic ring to yield 3-dehydroshikimate.</text>
</comment>
<dbReference type="GO" id="GO:0003855">
    <property type="term" value="F:3-dehydroquinate dehydratase activity"/>
    <property type="evidence" value="ECO:0007669"/>
    <property type="project" value="UniProtKB-UniRule"/>
</dbReference>
<keyword evidence="3 4" id="KW-0704">Schiff base</keyword>
<dbReference type="FunFam" id="3.20.20.70:FF:000047">
    <property type="entry name" value="3-dehydroquinate dehydratase"/>
    <property type="match status" value="1"/>
</dbReference>
<dbReference type="EC" id="4.2.1.10" evidence="4"/>
<dbReference type="GO" id="GO:0009073">
    <property type="term" value="P:aromatic amino acid family biosynthetic process"/>
    <property type="evidence" value="ECO:0007669"/>
    <property type="project" value="UniProtKB-KW"/>
</dbReference>
<keyword evidence="2 4" id="KW-0456">Lyase</keyword>
<evidence type="ECO:0000256" key="2">
    <source>
        <dbReference type="ARBA" id="ARBA00023239"/>
    </source>
</evidence>
<keyword evidence="4" id="KW-0057">Aromatic amino acid biosynthesis</keyword>
<keyword evidence="6" id="KW-1185">Reference proteome</keyword>
<feature type="binding site" evidence="4">
    <location>
        <position position="237"/>
    </location>
    <ligand>
        <name>3-dehydroquinate</name>
        <dbReference type="ChEBI" id="CHEBI:32364"/>
    </ligand>
</feature>
<evidence type="ECO:0000313" key="5">
    <source>
        <dbReference type="EMBL" id="BBO90517.1"/>
    </source>
</evidence>
<dbReference type="InterPro" id="IPR001381">
    <property type="entry name" value="DHquinase_I"/>
</dbReference>
<dbReference type="Pfam" id="PF01487">
    <property type="entry name" value="DHquinase_I"/>
    <property type="match status" value="1"/>
</dbReference>
<accession>A0A5K8AD73</accession>
<organism evidence="5 6">
    <name type="scientific">Desulfosarcina ovata subsp. ovata</name>
    <dbReference type="NCBI Taxonomy" id="2752305"/>
    <lineage>
        <taxon>Bacteria</taxon>
        <taxon>Pseudomonadati</taxon>
        <taxon>Thermodesulfobacteriota</taxon>
        <taxon>Desulfobacteria</taxon>
        <taxon>Desulfobacterales</taxon>
        <taxon>Desulfosarcinaceae</taxon>
        <taxon>Desulfosarcina</taxon>
    </lineage>
</organism>
<evidence type="ECO:0000256" key="1">
    <source>
        <dbReference type="ARBA" id="ARBA00001864"/>
    </source>
</evidence>
<feature type="active site" description="Schiff-base intermediate with substrate" evidence="4">
    <location>
        <position position="175"/>
    </location>
</feature>
<comment type="pathway">
    <text evidence="4">Metabolic intermediate biosynthesis; chorismate biosynthesis; chorismate from D-erythrose 4-phosphate and phosphoenolpyruvate: step 3/7.</text>
</comment>